<evidence type="ECO:0000313" key="2">
    <source>
        <dbReference type="EMBL" id="JAH62515.1"/>
    </source>
</evidence>
<reference evidence="2" key="1">
    <citation type="submission" date="2014-11" db="EMBL/GenBank/DDBJ databases">
        <authorList>
            <person name="Amaro Gonzalez C."/>
        </authorList>
    </citation>
    <scope>NUCLEOTIDE SEQUENCE</scope>
</reference>
<name>A0A0E9UBE2_ANGAN</name>
<evidence type="ECO:0000256" key="1">
    <source>
        <dbReference type="SAM" id="Phobius"/>
    </source>
</evidence>
<dbReference type="AlphaFoldDB" id="A0A0E9UBE2"/>
<proteinExistence type="predicted"/>
<keyword evidence="1" id="KW-1133">Transmembrane helix</keyword>
<keyword evidence="1" id="KW-0812">Transmembrane</keyword>
<organism evidence="2">
    <name type="scientific">Anguilla anguilla</name>
    <name type="common">European freshwater eel</name>
    <name type="synonym">Muraena anguilla</name>
    <dbReference type="NCBI Taxonomy" id="7936"/>
    <lineage>
        <taxon>Eukaryota</taxon>
        <taxon>Metazoa</taxon>
        <taxon>Chordata</taxon>
        <taxon>Craniata</taxon>
        <taxon>Vertebrata</taxon>
        <taxon>Euteleostomi</taxon>
        <taxon>Actinopterygii</taxon>
        <taxon>Neopterygii</taxon>
        <taxon>Teleostei</taxon>
        <taxon>Anguilliformes</taxon>
        <taxon>Anguillidae</taxon>
        <taxon>Anguilla</taxon>
    </lineage>
</organism>
<dbReference type="EMBL" id="GBXM01046062">
    <property type="protein sequence ID" value="JAH62515.1"/>
    <property type="molecule type" value="Transcribed_RNA"/>
</dbReference>
<accession>A0A0E9UBE2</accession>
<sequence length="50" mass="5840">MIGLLRWQGNLAKKSYLVLVYCEHFLPSFVLSFFAFPFLLAHMQCIYLAV</sequence>
<keyword evidence="1" id="KW-0472">Membrane</keyword>
<feature type="transmembrane region" description="Helical" evidence="1">
    <location>
        <begin position="25"/>
        <end position="49"/>
    </location>
</feature>
<reference evidence="2" key="2">
    <citation type="journal article" date="2015" name="Fish Shellfish Immunol.">
        <title>Early steps in the European eel (Anguilla anguilla)-Vibrio vulnificus interaction in the gills: Role of the RtxA13 toxin.</title>
        <authorList>
            <person name="Callol A."/>
            <person name="Pajuelo D."/>
            <person name="Ebbesson L."/>
            <person name="Teles M."/>
            <person name="MacKenzie S."/>
            <person name="Amaro C."/>
        </authorList>
    </citation>
    <scope>NUCLEOTIDE SEQUENCE</scope>
</reference>
<protein>
    <submittedName>
        <fullName evidence="2">Uncharacterized protein</fullName>
    </submittedName>
</protein>